<dbReference type="HAMAP" id="MF_01899">
    <property type="entry name" value="RNase_D"/>
    <property type="match status" value="1"/>
</dbReference>
<evidence type="ECO:0000313" key="9">
    <source>
        <dbReference type="Proteomes" id="UP000255417"/>
    </source>
</evidence>
<dbReference type="OrthoDB" id="9800549at2"/>
<evidence type="ECO:0000256" key="5">
    <source>
        <dbReference type="ARBA" id="ARBA00022839"/>
    </source>
</evidence>
<feature type="domain" description="HRDC" evidence="7">
    <location>
        <begin position="214"/>
        <end position="292"/>
    </location>
</feature>
<dbReference type="PANTHER" id="PTHR47649:SF1">
    <property type="entry name" value="RIBONUCLEASE D"/>
    <property type="match status" value="1"/>
</dbReference>
<dbReference type="NCBIfam" id="TIGR01388">
    <property type="entry name" value="rnd"/>
    <property type="match status" value="1"/>
</dbReference>
<dbReference type="SUPFAM" id="SSF47819">
    <property type="entry name" value="HRDC-like"/>
    <property type="match status" value="2"/>
</dbReference>
<evidence type="ECO:0000259" key="7">
    <source>
        <dbReference type="PROSITE" id="PS50967"/>
    </source>
</evidence>
<evidence type="ECO:0000256" key="4">
    <source>
        <dbReference type="ARBA" id="ARBA00022801"/>
    </source>
</evidence>
<dbReference type="InterPro" id="IPR044876">
    <property type="entry name" value="HRDC_dom_sf"/>
</dbReference>
<dbReference type="Pfam" id="PF00570">
    <property type="entry name" value="HRDC"/>
    <property type="match status" value="1"/>
</dbReference>
<reference evidence="8 9" key="1">
    <citation type="submission" date="2018-06" db="EMBL/GenBank/DDBJ databases">
        <authorList>
            <consortium name="Pathogen Informatics"/>
            <person name="Doyle S."/>
        </authorList>
    </citation>
    <scope>NUCLEOTIDE SEQUENCE [LARGE SCALE GENOMIC DNA]</scope>
    <source>
        <strain evidence="8 9">NCTC12872</strain>
    </source>
</reference>
<proteinExistence type="inferred from homology"/>
<keyword evidence="3 6" id="KW-0540">Nuclease</keyword>
<dbReference type="SUPFAM" id="SSF53098">
    <property type="entry name" value="Ribonuclease H-like"/>
    <property type="match status" value="1"/>
</dbReference>
<name>A0A379C7C4_9PAST</name>
<dbReference type="InterPro" id="IPR051086">
    <property type="entry name" value="RNase_D-like"/>
</dbReference>
<gene>
    <name evidence="6 8" type="primary">rnd</name>
    <name evidence="8" type="ORF">NCTC12872_00022</name>
</gene>
<comment type="catalytic activity">
    <reaction evidence="6">
        <text>Exonucleolytic cleavage that removes extra residues from the 3'-terminus of tRNA to produce 5'-mononucleotides.</text>
        <dbReference type="EC" id="3.1.13.5"/>
    </reaction>
</comment>
<dbReference type="InterPro" id="IPR048579">
    <property type="entry name" value="RNAseD_HRDC_C"/>
</dbReference>
<dbReference type="EMBL" id="UGTA01000001">
    <property type="protein sequence ID" value="SUB58079.1"/>
    <property type="molecule type" value="Genomic_DNA"/>
</dbReference>
<dbReference type="Pfam" id="PF01612">
    <property type="entry name" value="DNA_pol_A_exo1"/>
    <property type="match status" value="1"/>
</dbReference>
<dbReference type="CDD" id="cd06142">
    <property type="entry name" value="RNaseD_exo"/>
    <property type="match status" value="1"/>
</dbReference>
<keyword evidence="1 6" id="KW-0963">Cytoplasm</keyword>
<dbReference type="Pfam" id="PF21293">
    <property type="entry name" value="RNAseD_HRDC_C"/>
    <property type="match status" value="1"/>
</dbReference>
<dbReference type="GO" id="GO:0042780">
    <property type="term" value="P:tRNA 3'-end processing"/>
    <property type="evidence" value="ECO:0007669"/>
    <property type="project" value="UniProtKB-UniRule"/>
</dbReference>
<evidence type="ECO:0000313" key="8">
    <source>
        <dbReference type="EMBL" id="SUB58079.1"/>
    </source>
</evidence>
<protein>
    <recommendedName>
        <fullName evidence="6">Ribonuclease D</fullName>
        <shortName evidence="6">RNase D</shortName>
        <ecNumber evidence="6">3.1.13.5</ecNumber>
    </recommendedName>
</protein>
<evidence type="ECO:0000256" key="1">
    <source>
        <dbReference type="ARBA" id="ARBA00022490"/>
    </source>
</evidence>
<evidence type="ECO:0000256" key="6">
    <source>
        <dbReference type="HAMAP-Rule" id="MF_01899"/>
    </source>
</evidence>
<dbReference type="AlphaFoldDB" id="A0A379C7C4"/>
<dbReference type="InterPro" id="IPR002121">
    <property type="entry name" value="HRDC_dom"/>
</dbReference>
<keyword evidence="5 6" id="KW-0269">Exonuclease</keyword>
<comment type="subcellular location">
    <subcellularLocation>
        <location evidence="6">Cytoplasm</location>
    </subcellularLocation>
</comment>
<dbReference type="InterPro" id="IPR036397">
    <property type="entry name" value="RNaseH_sf"/>
</dbReference>
<evidence type="ECO:0000256" key="2">
    <source>
        <dbReference type="ARBA" id="ARBA00022694"/>
    </source>
</evidence>
<dbReference type="GO" id="GO:0003676">
    <property type="term" value="F:nucleic acid binding"/>
    <property type="evidence" value="ECO:0007669"/>
    <property type="project" value="InterPro"/>
</dbReference>
<dbReference type="PANTHER" id="PTHR47649">
    <property type="entry name" value="RIBONUCLEASE D"/>
    <property type="match status" value="1"/>
</dbReference>
<dbReference type="Gene3D" id="1.10.150.80">
    <property type="entry name" value="HRDC domain"/>
    <property type="match status" value="2"/>
</dbReference>
<comment type="function">
    <text evidence="6">Exonuclease involved in the 3' processing of various precursor tRNAs. Initiates hydrolysis at the 3'-terminus of an RNA molecule and releases 5'-mononucleotides.</text>
</comment>
<evidence type="ECO:0000256" key="3">
    <source>
        <dbReference type="ARBA" id="ARBA00022722"/>
    </source>
</evidence>
<dbReference type="Gene3D" id="3.30.420.10">
    <property type="entry name" value="Ribonuclease H-like superfamily/Ribonuclease H"/>
    <property type="match status" value="1"/>
</dbReference>
<dbReference type="PROSITE" id="PS50967">
    <property type="entry name" value="HRDC"/>
    <property type="match status" value="1"/>
</dbReference>
<organism evidence="8 9">
    <name type="scientific">Phocoenobacter uteri</name>
    <dbReference type="NCBI Taxonomy" id="146806"/>
    <lineage>
        <taxon>Bacteria</taxon>
        <taxon>Pseudomonadati</taxon>
        <taxon>Pseudomonadota</taxon>
        <taxon>Gammaproteobacteria</taxon>
        <taxon>Pasteurellales</taxon>
        <taxon>Pasteurellaceae</taxon>
        <taxon>Phocoenobacter</taxon>
    </lineage>
</organism>
<accession>A0A379C7C4</accession>
<keyword evidence="9" id="KW-1185">Reference proteome</keyword>
<dbReference type="GO" id="GO:0033890">
    <property type="term" value="F:ribonuclease D activity"/>
    <property type="evidence" value="ECO:0007669"/>
    <property type="project" value="UniProtKB-UniRule"/>
</dbReference>
<comment type="similarity">
    <text evidence="6">Belongs to the RNase D family.</text>
</comment>
<dbReference type="InterPro" id="IPR006292">
    <property type="entry name" value="RNase_D"/>
</dbReference>
<dbReference type="InterPro" id="IPR012337">
    <property type="entry name" value="RNaseH-like_sf"/>
</dbReference>
<dbReference type="GO" id="GO:0000166">
    <property type="term" value="F:nucleotide binding"/>
    <property type="evidence" value="ECO:0007669"/>
    <property type="project" value="InterPro"/>
</dbReference>
<sequence length="373" mass="43531">MKKTIDYQWIDSNLALKDACEQASLQTTIMLDTEFVRTRTFYPKLGLIQLFDHKTVYLIDPTTIDDFSPFIELLANPNILKVLHACSEDLDVFQHYFKQMPQPMLDTQIMAAFLGLGNSTGFAKLVQHYLDIELDKGASRTDWLKRPLSDVQLQYAVADVFYLFPVYQRLRAEFDKSEWQEAIVQECQTEINKKEQQLDPNKLYKNMTNAWQLTPPQLAILQILAKWRYEEAKKRDLALNFVIKAENLSQIAELQPKHTSQLLEFMHPNEVRIHGKKILKLVEQGKEVLPENYPPKITRLVDEQGYKQTLKALQQKVKQICPENLDQGLLASKRQLNQLFSWEIKGQNPDKLPELLKGWREKFGKELQKVIKK</sequence>
<dbReference type="EC" id="3.1.13.5" evidence="6"/>
<dbReference type="RefSeq" id="WP_115314521.1">
    <property type="nucleotide sequence ID" value="NZ_LWIF01000001.1"/>
</dbReference>
<dbReference type="GO" id="GO:0008408">
    <property type="term" value="F:3'-5' exonuclease activity"/>
    <property type="evidence" value="ECO:0007669"/>
    <property type="project" value="InterPro"/>
</dbReference>
<dbReference type="GO" id="GO:0005737">
    <property type="term" value="C:cytoplasm"/>
    <property type="evidence" value="ECO:0007669"/>
    <property type="project" value="UniProtKB-SubCell"/>
</dbReference>
<dbReference type="Proteomes" id="UP000255417">
    <property type="component" value="Unassembled WGS sequence"/>
</dbReference>
<comment type="cofactor">
    <cofactor evidence="6">
        <name>a divalent metal cation</name>
        <dbReference type="ChEBI" id="CHEBI:60240"/>
    </cofactor>
</comment>
<dbReference type="SMART" id="SM00474">
    <property type="entry name" value="35EXOc"/>
    <property type="match status" value="1"/>
</dbReference>
<keyword evidence="2 6" id="KW-0819">tRNA processing</keyword>
<dbReference type="InterPro" id="IPR002562">
    <property type="entry name" value="3'-5'_exonuclease_dom"/>
</dbReference>
<keyword evidence="4 6" id="KW-0378">Hydrolase</keyword>
<dbReference type="InterPro" id="IPR010997">
    <property type="entry name" value="HRDC-like_sf"/>
</dbReference>